<dbReference type="AlphaFoldDB" id="A0A0A9FET7"/>
<sequence>MIKKFSVSCQRIQWPLAVCLHTRNFNFRPYLMSHPWL</sequence>
<dbReference type="EMBL" id="GBRH01191113">
    <property type="protein sequence ID" value="JAE06783.1"/>
    <property type="molecule type" value="Transcribed_RNA"/>
</dbReference>
<evidence type="ECO:0000313" key="1">
    <source>
        <dbReference type="EMBL" id="JAE06783.1"/>
    </source>
</evidence>
<reference evidence="1" key="1">
    <citation type="submission" date="2014-09" db="EMBL/GenBank/DDBJ databases">
        <authorList>
            <person name="Magalhaes I.L.F."/>
            <person name="Oliveira U."/>
            <person name="Santos F.R."/>
            <person name="Vidigal T.H.D.A."/>
            <person name="Brescovit A.D."/>
            <person name="Santos A.J."/>
        </authorList>
    </citation>
    <scope>NUCLEOTIDE SEQUENCE</scope>
    <source>
        <tissue evidence="1">Shoot tissue taken approximately 20 cm above the soil surface</tissue>
    </source>
</reference>
<protein>
    <submittedName>
        <fullName evidence="1">Uncharacterized protein</fullName>
    </submittedName>
</protein>
<accession>A0A0A9FET7</accession>
<name>A0A0A9FET7_ARUDO</name>
<proteinExistence type="predicted"/>
<reference evidence="1" key="2">
    <citation type="journal article" date="2015" name="Data Brief">
        <title>Shoot transcriptome of the giant reed, Arundo donax.</title>
        <authorList>
            <person name="Barrero R.A."/>
            <person name="Guerrero F.D."/>
            <person name="Moolhuijzen P."/>
            <person name="Goolsby J.A."/>
            <person name="Tidwell J."/>
            <person name="Bellgard S.E."/>
            <person name="Bellgard M.I."/>
        </authorList>
    </citation>
    <scope>NUCLEOTIDE SEQUENCE</scope>
    <source>
        <tissue evidence="1">Shoot tissue taken approximately 20 cm above the soil surface</tissue>
    </source>
</reference>
<organism evidence="1">
    <name type="scientific">Arundo donax</name>
    <name type="common">Giant reed</name>
    <name type="synonym">Donax arundinaceus</name>
    <dbReference type="NCBI Taxonomy" id="35708"/>
    <lineage>
        <taxon>Eukaryota</taxon>
        <taxon>Viridiplantae</taxon>
        <taxon>Streptophyta</taxon>
        <taxon>Embryophyta</taxon>
        <taxon>Tracheophyta</taxon>
        <taxon>Spermatophyta</taxon>
        <taxon>Magnoliopsida</taxon>
        <taxon>Liliopsida</taxon>
        <taxon>Poales</taxon>
        <taxon>Poaceae</taxon>
        <taxon>PACMAD clade</taxon>
        <taxon>Arundinoideae</taxon>
        <taxon>Arundineae</taxon>
        <taxon>Arundo</taxon>
    </lineage>
</organism>